<evidence type="ECO:0000256" key="1">
    <source>
        <dbReference type="ARBA" id="ARBA00009796"/>
    </source>
</evidence>
<dbReference type="Gene3D" id="3.40.30.10">
    <property type="entry name" value="Glutaredoxin"/>
    <property type="match status" value="1"/>
</dbReference>
<dbReference type="KEGG" id="drc:G0Q07_10140"/>
<dbReference type="Pfam" id="PF10417">
    <property type="entry name" value="1-cysPrx_C"/>
    <property type="match status" value="1"/>
</dbReference>
<dbReference type="InterPro" id="IPR050217">
    <property type="entry name" value="Peroxiredoxin"/>
</dbReference>
<organism evidence="13 14">
    <name type="scientific">Draconibacterium halophilum</name>
    <dbReference type="NCBI Taxonomy" id="2706887"/>
    <lineage>
        <taxon>Bacteria</taxon>
        <taxon>Pseudomonadati</taxon>
        <taxon>Bacteroidota</taxon>
        <taxon>Bacteroidia</taxon>
        <taxon>Marinilabiliales</taxon>
        <taxon>Prolixibacteraceae</taxon>
        <taxon>Draconibacterium</taxon>
    </lineage>
</organism>
<dbReference type="Proteomes" id="UP000474630">
    <property type="component" value="Chromosome"/>
</dbReference>
<evidence type="ECO:0000256" key="7">
    <source>
        <dbReference type="ARBA" id="ARBA00023002"/>
    </source>
</evidence>
<dbReference type="InterPro" id="IPR036249">
    <property type="entry name" value="Thioredoxin-like_sf"/>
</dbReference>
<dbReference type="GO" id="GO:0042744">
    <property type="term" value="P:hydrogen peroxide catabolic process"/>
    <property type="evidence" value="ECO:0007669"/>
    <property type="project" value="TreeGrafter"/>
</dbReference>
<comment type="subunit">
    <text evidence="2">Homodimer; disulfide-linked, upon oxidation. 5 homodimers assemble to form a ring-like decamer.</text>
</comment>
<reference evidence="13 14" key="1">
    <citation type="submission" date="2020-02" db="EMBL/GenBank/DDBJ databases">
        <title>Genome sequencing for Draconibacterium sp. strain M1.</title>
        <authorList>
            <person name="Park S.-J."/>
        </authorList>
    </citation>
    <scope>NUCLEOTIDE SEQUENCE [LARGE SCALE GENOMIC DNA]</scope>
    <source>
        <strain evidence="13 14">M1</strain>
    </source>
</reference>
<evidence type="ECO:0000256" key="5">
    <source>
        <dbReference type="ARBA" id="ARBA00022559"/>
    </source>
</evidence>
<sequence length="241" mass="27685">MKQFALTVLIVLFSITSWSKKNPMPLIGDKAPSFTEKSTNGILNFPEDFGTNWKILFSHPLDFTAVCTSELCGLARSQKKLDSLGVKIAVVSIDEVERHLLWKEFMERVLKEENVATQIEYPIVADLSGEVSKKYGMLHHSSNDKRDVRGVFIIDPDNIIQAITFYPMSVGRNMNEIIRTVEALQLTQKENVLTPLNWQPGDDVLVPHKPYTSDELEINPELENQYYNKGEYMWFKKMKKK</sequence>
<dbReference type="EMBL" id="CP048409">
    <property type="protein sequence ID" value="QIA08064.1"/>
    <property type="molecule type" value="Genomic_DNA"/>
</dbReference>
<feature type="active site" description="Cysteine sulfenic acid (-SOH) intermediate; for peroxidase activity" evidence="11">
    <location>
        <position position="67"/>
    </location>
</feature>
<evidence type="ECO:0000259" key="12">
    <source>
        <dbReference type="PROSITE" id="PS51352"/>
    </source>
</evidence>
<dbReference type="AlphaFoldDB" id="A0A6C0RC57"/>
<dbReference type="GO" id="GO:0045454">
    <property type="term" value="P:cell redox homeostasis"/>
    <property type="evidence" value="ECO:0007669"/>
    <property type="project" value="TreeGrafter"/>
</dbReference>
<evidence type="ECO:0000256" key="11">
    <source>
        <dbReference type="PIRSR" id="PIRSR000239-1"/>
    </source>
</evidence>
<keyword evidence="7" id="KW-0560">Oxidoreductase</keyword>
<dbReference type="RefSeq" id="WP_163345985.1">
    <property type="nucleotide sequence ID" value="NZ_CP048409.1"/>
</dbReference>
<dbReference type="InterPro" id="IPR024706">
    <property type="entry name" value="Peroxiredoxin_AhpC-typ"/>
</dbReference>
<dbReference type="GO" id="GO:0005829">
    <property type="term" value="C:cytosol"/>
    <property type="evidence" value="ECO:0007669"/>
    <property type="project" value="TreeGrafter"/>
</dbReference>
<protein>
    <recommendedName>
        <fullName evidence="4">Alkyl hydroperoxide reductase C</fullName>
        <ecNumber evidence="3">1.11.1.26</ecNumber>
    </recommendedName>
    <alternativeName>
        <fullName evidence="9">Peroxiredoxin</fullName>
    </alternativeName>
</protein>
<dbReference type="PIRSF" id="PIRSF000239">
    <property type="entry name" value="AHPC"/>
    <property type="match status" value="1"/>
</dbReference>
<evidence type="ECO:0000256" key="2">
    <source>
        <dbReference type="ARBA" id="ARBA00011654"/>
    </source>
</evidence>
<keyword evidence="5" id="KW-0575">Peroxidase</keyword>
<name>A0A6C0RC57_9BACT</name>
<dbReference type="GO" id="GO:0006979">
    <property type="term" value="P:response to oxidative stress"/>
    <property type="evidence" value="ECO:0007669"/>
    <property type="project" value="TreeGrafter"/>
</dbReference>
<evidence type="ECO:0000256" key="8">
    <source>
        <dbReference type="ARBA" id="ARBA00023284"/>
    </source>
</evidence>
<dbReference type="PANTHER" id="PTHR10681:SF121">
    <property type="entry name" value="ALKYL HYDROPEROXIDE REDUCTASE C"/>
    <property type="match status" value="1"/>
</dbReference>
<evidence type="ECO:0000256" key="10">
    <source>
        <dbReference type="ARBA" id="ARBA00047572"/>
    </source>
</evidence>
<proteinExistence type="inferred from homology"/>
<dbReference type="GO" id="GO:0008379">
    <property type="term" value="F:thioredoxin peroxidase activity"/>
    <property type="evidence" value="ECO:0007669"/>
    <property type="project" value="TreeGrafter"/>
</dbReference>
<evidence type="ECO:0000256" key="4">
    <source>
        <dbReference type="ARBA" id="ARBA00017462"/>
    </source>
</evidence>
<dbReference type="PROSITE" id="PS51352">
    <property type="entry name" value="THIOREDOXIN_2"/>
    <property type="match status" value="1"/>
</dbReference>
<comment type="catalytic activity">
    <reaction evidence="10">
        <text>a hydroperoxide + NADH + H(+) = an alcohol + NAD(+) + H2O</text>
        <dbReference type="Rhea" id="RHEA:62628"/>
        <dbReference type="ChEBI" id="CHEBI:15377"/>
        <dbReference type="ChEBI" id="CHEBI:15378"/>
        <dbReference type="ChEBI" id="CHEBI:30879"/>
        <dbReference type="ChEBI" id="CHEBI:35924"/>
        <dbReference type="ChEBI" id="CHEBI:57540"/>
        <dbReference type="ChEBI" id="CHEBI:57945"/>
        <dbReference type="EC" id="1.11.1.26"/>
    </reaction>
</comment>
<keyword evidence="14" id="KW-1185">Reference proteome</keyword>
<dbReference type="InterPro" id="IPR013766">
    <property type="entry name" value="Thioredoxin_domain"/>
</dbReference>
<dbReference type="EC" id="1.11.1.26" evidence="3"/>
<keyword evidence="6" id="KW-0049">Antioxidant</keyword>
<evidence type="ECO:0000313" key="13">
    <source>
        <dbReference type="EMBL" id="QIA08064.1"/>
    </source>
</evidence>
<keyword evidence="8" id="KW-0676">Redox-active center</keyword>
<evidence type="ECO:0000313" key="14">
    <source>
        <dbReference type="Proteomes" id="UP000474630"/>
    </source>
</evidence>
<feature type="domain" description="Thioredoxin" evidence="12">
    <location>
        <begin position="25"/>
        <end position="186"/>
    </location>
</feature>
<dbReference type="GO" id="GO:0102039">
    <property type="term" value="F:NADH-dependent peroxiredoxin activity"/>
    <property type="evidence" value="ECO:0007669"/>
    <property type="project" value="UniProtKB-EC"/>
</dbReference>
<dbReference type="InterPro" id="IPR000866">
    <property type="entry name" value="AhpC/TSA"/>
</dbReference>
<evidence type="ECO:0000256" key="3">
    <source>
        <dbReference type="ARBA" id="ARBA00013021"/>
    </source>
</evidence>
<dbReference type="GO" id="GO:0033554">
    <property type="term" value="P:cellular response to stress"/>
    <property type="evidence" value="ECO:0007669"/>
    <property type="project" value="TreeGrafter"/>
</dbReference>
<dbReference type="PANTHER" id="PTHR10681">
    <property type="entry name" value="THIOREDOXIN PEROXIDASE"/>
    <property type="match status" value="1"/>
</dbReference>
<accession>A0A6C0RC57</accession>
<dbReference type="InterPro" id="IPR019479">
    <property type="entry name" value="Peroxiredoxin_C"/>
</dbReference>
<evidence type="ECO:0000256" key="9">
    <source>
        <dbReference type="ARBA" id="ARBA00032077"/>
    </source>
</evidence>
<dbReference type="Pfam" id="PF00578">
    <property type="entry name" value="AhpC-TSA"/>
    <property type="match status" value="1"/>
</dbReference>
<comment type="similarity">
    <text evidence="1">Belongs to the peroxiredoxin family. AhpC/Prx1 subfamily.</text>
</comment>
<gene>
    <name evidence="13" type="ORF">G0Q07_10140</name>
</gene>
<dbReference type="SUPFAM" id="SSF52833">
    <property type="entry name" value="Thioredoxin-like"/>
    <property type="match status" value="1"/>
</dbReference>
<dbReference type="Gene3D" id="3.30.1020.10">
    <property type="entry name" value="Antioxidant, Horf6, Chain A, domain2"/>
    <property type="match status" value="1"/>
</dbReference>
<evidence type="ECO:0000256" key="6">
    <source>
        <dbReference type="ARBA" id="ARBA00022862"/>
    </source>
</evidence>